<dbReference type="EMBL" id="SORI01000011">
    <property type="protein sequence ID" value="TDY59710.1"/>
    <property type="molecule type" value="Genomic_DNA"/>
</dbReference>
<feature type="transmembrane region" description="Helical" evidence="1">
    <location>
        <begin position="38"/>
        <end position="55"/>
    </location>
</feature>
<dbReference type="AlphaFoldDB" id="A0A4R8M3I4"/>
<accession>A0A4R8M3I4</accession>
<evidence type="ECO:0000256" key="1">
    <source>
        <dbReference type="SAM" id="Phobius"/>
    </source>
</evidence>
<proteinExistence type="predicted"/>
<organism evidence="2 3">
    <name type="scientific">Aminivibrio pyruvatiphilus</name>
    <dbReference type="NCBI Taxonomy" id="1005740"/>
    <lineage>
        <taxon>Bacteria</taxon>
        <taxon>Thermotogati</taxon>
        <taxon>Synergistota</taxon>
        <taxon>Synergistia</taxon>
        <taxon>Synergistales</taxon>
        <taxon>Aminobacteriaceae</taxon>
        <taxon>Aminivibrio</taxon>
    </lineage>
</organism>
<keyword evidence="1" id="KW-1133">Transmembrane helix</keyword>
<comment type="caution">
    <text evidence="2">The sequence shown here is derived from an EMBL/GenBank/DDBJ whole genome shotgun (WGS) entry which is preliminary data.</text>
</comment>
<keyword evidence="1" id="KW-0472">Membrane</keyword>
<sequence>MDMIMVNSVVMVLYYFITAFFLLALAKNFLATKSIQEAALYGIIMIPFVLRLLRLK</sequence>
<dbReference type="Proteomes" id="UP000295066">
    <property type="component" value="Unassembled WGS sequence"/>
</dbReference>
<keyword evidence="1" id="KW-0812">Transmembrane</keyword>
<evidence type="ECO:0000313" key="3">
    <source>
        <dbReference type="Proteomes" id="UP000295066"/>
    </source>
</evidence>
<reference evidence="2 3" key="1">
    <citation type="submission" date="2019-03" db="EMBL/GenBank/DDBJ databases">
        <title>Genomic Encyclopedia of Type Strains, Phase IV (KMG-IV): sequencing the most valuable type-strain genomes for metagenomic binning, comparative biology and taxonomic classification.</title>
        <authorList>
            <person name="Goeker M."/>
        </authorList>
    </citation>
    <scope>NUCLEOTIDE SEQUENCE [LARGE SCALE GENOMIC DNA]</scope>
    <source>
        <strain evidence="2 3">DSM 25964</strain>
    </source>
</reference>
<protein>
    <submittedName>
        <fullName evidence="2">Uncharacterized protein</fullName>
    </submittedName>
</protein>
<evidence type="ECO:0000313" key="2">
    <source>
        <dbReference type="EMBL" id="TDY59710.1"/>
    </source>
</evidence>
<dbReference type="RefSeq" id="WP_166670108.1">
    <property type="nucleotide sequence ID" value="NZ_SORI01000011.1"/>
</dbReference>
<gene>
    <name evidence="2" type="ORF">C8D99_11144</name>
</gene>
<feature type="transmembrane region" description="Helical" evidence="1">
    <location>
        <begin position="6"/>
        <end position="26"/>
    </location>
</feature>
<name>A0A4R8M3I4_9BACT</name>
<keyword evidence="3" id="KW-1185">Reference proteome</keyword>